<dbReference type="PaxDb" id="411470-RUMGNA_03749"/>
<dbReference type="EMBL" id="AAYG02000032">
    <property type="protein sequence ID" value="EDN76126.1"/>
    <property type="molecule type" value="Genomic_DNA"/>
</dbReference>
<reference evidence="1 2" key="2">
    <citation type="submission" date="2007-06" db="EMBL/GenBank/DDBJ databases">
        <title>Draft genome sequence of Ruminococcus gnavus (ATCC 29149).</title>
        <authorList>
            <person name="Sudarsanam P."/>
            <person name="Ley R."/>
            <person name="Guruge J."/>
            <person name="Turnbaugh P.J."/>
            <person name="Mahowald M."/>
            <person name="Liep D."/>
            <person name="Gordon J."/>
        </authorList>
    </citation>
    <scope>NUCLEOTIDE SEQUENCE [LARGE SCALE GENOMIC DNA]</scope>
    <source>
        <strain evidence="1 2">ATCC 29149</strain>
    </source>
</reference>
<dbReference type="AlphaFoldDB" id="A7B833"/>
<reference evidence="1 2" key="1">
    <citation type="submission" date="2007-04" db="EMBL/GenBank/DDBJ databases">
        <authorList>
            <person name="Fulton L."/>
            <person name="Clifton S."/>
            <person name="Fulton B."/>
            <person name="Xu J."/>
            <person name="Minx P."/>
            <person name="Pepin K.H."/>
            <person name="Johnson M."/>
            <person name="Thiruvilangam P."/>
            <person name="Bhonagiri V."/>
            <person name="Nash W.E."/>
            <person name="Mardis E.R."/>
            <person name="Wilson R.K."/>
        </authorList>
    </citation>
    <scope>NUCLEOTIDE SEQUENCE [LARGE SCALE GENOMIC DNA]</scope>
    <source>
        <strain evidence="1 2">ATCC 29149</strain>
    </source>
</reference>
<dbReference type="Proteomes" id="UP000004410">
    <property type="component" value="Unassembled WGS sequence"/>
</dbReference>
<organism evidence="1 2">
    <name type="scientific">Mediterraneibacter gnavus (strain ATCC 29149 / DSM 114966 / JCM 6515 / VPI C7-9)</name>
    <name type="common">Ruminococcus gnavus</name>
    <dbReference type="NCBI Taxonomy" id="411470"/>
    <lineage>
        <taxon>Bacteria</taxon>
        <taxon>Bacillati</taxon>
        <taxon>Bacillota</taxon>
        <taxon>Clostridia</taxon>
        <taxon>Lachnospirales</taxon>
        <taxon>Lachnospiraceae</taxon>
        <taxon>Mediterraneibacter</taxon>
    </lineage>
</organism>
<accession>A7B833</accession>
<evidence type="ECO:0000313" key="1">
    <source>
        <dbReference type="EMBL" id="EDN76126.1"/>
    </source>
</evidence>
<evidence type="ECO:0000313" key="2">
    <source>
        <dbReference type="Proteomes" id="UP000004410"/>
    </source>
</evidence>
<comment type="caution">
    <text evidence="1">The sequence shown here is derived from an EMBL/GenBank/DDBJ whole genome shotgun (WGS) entry which is preliminary data.</text>
</comment>
<sequence>MKFLSSSFVKNIDFTVSFLKKMRIKKLVYGTMKPSKIGGGFMNQYNIIVQQLLAYLTKRKQCSSSRLSHKQCYVI</sequence>
<name>A7B833_MEDG7</name>
<proteinExistence type="predicted"/>
<gene>
    <name evidence="1" type="ORF">RUMGNA_03749</name>
</gene>
<protein>
    <submittedName>
        <fullName evidence="1">Uncharacterized protein</fullName>
    </submittedName>
</protein>